<comment type="caution">
    <text evidence="3">The sequence shown here is derived from an EMBL/GenBank/DDBJ whole genome shotgun (WGS) entry which is preliminary data.</text>
</comment>
<feature type="chain" id="PRO_5047543183" evidence="2">
    <location>
        <begin position="26"/>
        <end position="943"/>
    </location>
</feature>
<keyword evidence="1" id="KW-0802">TPR repeat</keyword>
<sequence>MNDRRSLIWSSVVSCLLVTAGCAQVQPHQAGTISDLTYYGLKAPSNEPLIVTNEDVVARYRAYIEVADHHQYAMLASRRIAALRLNEQEAAWTGDSFTSDEEEAVDPEVLAASIRDFEALLADHPDNASNDEILYQLAKAYNIAAEPEETARVLEQLVERHPDSLYYLDAEFRLGELRYAMSDYVAAEQSFQRLVKHGRIGNKYYSNAGYMLGWSLFKQSRYDDSLLAFARLIDEDYPTQSAIDNASGANLEILKDSVYTMAVAFSYRGEWEEIGEFFDLYGRRHYEYLIYDRLADFYYEQKYYQSGASTLAAYVERYPDSDRAPVYYQRMVDQYAAAGYPVLQRQSEADYIDRFGIDSEYWANHGEEVHATIREPLAGYIMDLAKFNHGWAQQTKDSAEKAARYAEAAKWYDIYLRSVPDAADAAEAHFLLAEIAYELGNYKQARDHYEIVAYQYPDHPRASEAAYATVLAYSKYKPTNEDEAAEWRQQSAENSMRFINTFPEHEERGKVLVSTSELFLADKNHEEALSVSRMAWGIQDNLSDKHRYGAALVRGHSAFELGYYTEAEEAFQQALKYNKIDGKTRKDIREKLAASIYKQGEQAREAGDYELAAASWNRIGDVTPGSENSIIAEYDAATMLFEVEDYAGAEKALKAFQRKYPKHKLSQDIPTKLIFTYEKQEKWATAANALADVWRTSKDKKEQRIACFQSGEYYEKAGDIGSAIVMFKRYANNYSEPFDPAIEAHYKLEQLYGMEGSEKDEDKRRYWLDKVITLNANAGDKQTERSKYLAAGASYELAEFSRLKYESLPLTLPLNKSIPIKNKAMQEAQELYTQSVEMGVLEFTTSSTYRIGQLYTQLSKALLDSERPKGLDELELEEYQFLLEDQAYPFEQAAMDVQMKNINRTYDGIYDEWIKKSFDVMADLAPTQYRKDEKALSYVSEIR</sequence>
<reference evidence="3 4" key="1">
    <citation type="submission" date="2024-03" db="EMBL/GenBank/DDBJ databases">
        <title>High-quality draft genome sequence of Oceanobacter sp. wDCs-4.</title>
        <authorList>
            <person name="Dong C."/>
        </authorList>
    </citation>
    <scope>NUCLEOTIDE SEQUENCE [LARGE SCALE GENOMIC DNA]</scope>
    <source>
        <strain evidence="4">wDCs-4</strain>
    </source>
</reference>
<dbReference type="SUPFAM" id="SSF48452">
    <property type="entry name" value="TPR-like"/>
    <property type="match status" value="2"/>
</dbReference>
<gene>
    <name evidence="3" type="ORF">WG929_14585</name>
</gene>
<feature type="signal peptide" evidence="2">
    <location>
        <begin position="1"/>
        <end position="25"/>
    </location>
</feature>
<proteinExistence type="predicted"/>
<dbReference type="Proteomes" id="UP001620597">
    <property type="component" value="Unassembled WGS sequence"/>
</dbReference>
<organism evidence="3 4">
    <name type="scientific">Oceanobacter antarcticus</name>
    <dbReference type="NCBI Taxonomy" id="3133425"/>
    <lineage>
        <taxon>Bacteria</taxon>
        <taxon>Pseudomonadati</taxon>
        <taxon>Pseudomonadota</taxon>
        <taxon>Gammaproteobacteria</taxon>
        <taxon>Oceanospirillales</taxon>
        <taxon>Oceanospirillaceae</taxon>
        <taxon>Oceanobacter</taxon>
    </lineage>
</organism>
<evidence type="ECO:0000256" key="2">
    <source>
        <dbReference type="SAM" id="SignalP"/>
    </source>
</evidence>
<protein>
    <submittedName>
        <fullName evidence="3">Tetratricopeptide repeat protein</fullName>
    </submittedName>
</protein>
<accession>A0ABW8NLY6</accession>
<dbReference type="Pfam" id="PF13432">
    <property type="entry name" value="TPR_16"/>
    <property type="match status" value="2"/>
</dbReference>
<dbReference type="PROSITE" id="PS50005">
    <property type="entry name" value="TPR"/>
    <property type="match status" value="1"/>
</dbReference>
<dbReference type="InterPro" id="IPR019734">
    <property type="entry name" value="TPR_rpt"/>
</dbReference>
<feature type="repeat" description="TPR" evidence="1">
    <location>
        <begin position="426"/>
        <end position="459"/>
    </location>
</feature>
<keyword evidence="2" id="KW-0732">Signal</keyword>
<dbReference type="PROSITE" id="PS51257">
    <property type="entry name" value="PROKAR_LIPOPROTEIN"/>
    <property type="match status" value="1"/>
</dbReference>
<dbReference type="Pfam" id="PF13174">
    <property type="entry name" value="TPR_6"/>
    <property type="match status" value="2"/>
</dbReference>
<dbReference type="RefSeq" id="WP_416206690.1">
    <property type="nucleotide sequence ID" value="NZ_JBBKTX010000018.1"/>
</dbReference>
<dbReference type="InterPro" id="IPR011990">
    <property type="entry name" value="TPR-like_helical_dom_sf"/>
</dbReference>
<dbReference type="SUPFAM" id="SSF81901">
    <property type="entry name" value="HCP-like"/>
    <property type="match status" value="1"/>
</dbReference>
<dbReference type="Gene3D" id="1.25.40.10">
    <property type="entry name" value="Tetratricopeptide repeat domain"/>
    <property type="match status" value="4"/>
</dbReference>
<evidence type="ECO:0000313" key="4">
    <source>
        <dbReference type="Proteomes" id="UP001620597"/>
    </source>
</evidence>
<evidence type="ECO:0000256" key="1">
    <source>
        <dbReference type="PROSITE-ProRule" id="PRU00339"/>
    </source>
</evidence>
<keyword evidence="4" id="KW-1185">Reference proteome</keyword>
<dbReference type="SMART" id="SM00028">
    <property type="entry name" value="TPR"/>
    <property type="match status" value="7"/>
</dbReference>
<evidence type="ECO:0000313" key="3">
    <source>
        <dbReference type="EMBL" id="MFK4753640.1"/>
    </source>
</evidence>
<dbReference type="EMBL" id="JBBKTX010000018">
    <property type="protein sequence ID" value="MFK4753640.1"/>
    <property type="molecule type" value="Genomic_DNA"/>
</dbReference>
<name>A0ABW8NLY6_9GAMM</name>